<name>A0ABQ3BR01_9FLAO</name>
<gene>
    <name evidence="1" type="ORF">GCM10008088_12120</name>
</gene>
<evidence type="ECO:0000313" key="2">
    <source>
        <dbReference type="Proteomes" id="UP000615593"/>
    </source>
</evidence>
<keyword evidence="2" id="KW-1185">Reference proteome</keyword>
<sequence>MPGSYIKSYRILNFFEVEIEFEIEFENEVEIEFEVEFENETDVEVEKFPFVIPDLIRNRILVSSINFSVC</sequence>
<proteinExistence type="predicted"/>
<accession>A0ABQ3BR01</accession>
<evidence type="ECO:0000313" key="1">
    <source>
        <dbReference type="EMBL" id="GGZ52082.1"/>
    </source>
</evidence>
<protein>
    <submittedName>
        <fullName evidence="1">Uncharacterized protein</fullName>
    </submittedName>
</protein>
<organism evidence="1 2">
    <name type="scientific">Mesonia mobilis</name>
    <dbReference type="NCBI Taxonomy" id="369791"/>
    <lineage>
        <taxon>Bacteria</taxon>
        <taxon>Pseudomonadati</taxon>
        <taxon>Bacteroidota</taxon>
        <taxon>Flavobacteriia</taxon>
        <taxon>Flavobacteriales</taxon>
        <taxon>Flavobacteriaceae</taxon>
        <taxon>Mesonia</taxon>
    </lineage>
</organism>
<dbReference type="EMBL" id="BMWY01000003">
    <property type="protein sequence ID" value="GGZ52082.1"/>
    <property type="molecule type" value="Genomic_DNA"/>
</dbReference>
<comment type="caution">
    <text evidence="1">The sequence shown here is derived from an EMBL/GenBank/DDBJ whole genome shotgun (WGS) entry which is preliminary data.</text>
</comment>
<reference evidence="2" key="1">
    <citation type="journal article" date="2019" name="Int. J. Syst. Evol. Microbiol.">
        <title>The Global Catalogue of Microorganisms (GCM) 10K type strain sequencing project: providing services to taxonomists for standard genome sequencing and annotation.</title>
        <authorList>
            <consortium name="The Broad Institute Genomics Platform"/>
            <consortium name="The Broad Institute Genome Sequencing Center for Infectious Disease"/>
            <person name="Wu L."/>
            <person name="Ma J."/>
        </authorList>
    </citation>
    <scope>NUCLEOTIDE SEQUENCE [LARGE SCALE GENOMIC DNA]</scope>
    <source>
        <strain evidence="2">KCTC 12708</strain>
    </source>
</reference>
<dbReference type="Proteomes" id="UP000615593">
    <property type="component" value="Unassembled WGS sequence"/>
</dbReference>